<organism evidence="1 2">
    <name type="scientific">Clostridium beijerinckii</name>
    <name type="common">Clostridium MP</name>
    <dbReference type="NCBI Taxonomy" id="1520"/>
    <lineage>
        <taxon>Bacteria</taxon>
        <taxon>Bacillati</taxon>
        <taxon>Bacillota</taxon>
        <taxon>Clostridia</taxon>
        <taxon>Eubacteriales</taxon>
        <taxon>Clostridiaceae</taxon>
        <taxon>Clostridium</taxon>
    </lineage>
</organism>
<protein>
    <submittedName>
        <fullName evidence="1">Uncharacterized protein</fullName>
    </submittedName>
</protein>
<name>A0AAX0B4I8_CLOBE</name>
<reference evidence="1" key="2">
    <citation type="journal article" date="2022" name="Nat. Biotechnol.">
        <title>Carbon-negative production of acetone and isopropanol by gas fermentation at industrial pilot scale.</title>
        <authorList>
            <person name="Liew F.E."/>
            <person name="Nogle R."/>
            <person name="Abdalla T."/>
            <person name="Rasor B.J."/>
            <person name="Canter C."/>
            <person name="Jensen R.O."/>
            <person name="Wang L."/>
            <person name="Strutz J."/>
            <person name="Chirania P."/>
            <person name="De Tissera S."/>
            <person name="Mueller A.P."/>
            <person name="Ruan Z."/>
            <person name="Gao A."/>
            <person name="Tran L."/>
            <person name="Engle N.L."/>
            <person name="Bromley J.C."/>
            <person name="Daniell J."/>
            <person name="Conrado R."/>
            <person name="Tschaplinski T.J."/>
            <person name="Giannone R.J."/>
            <person name="Hettich R.L."/>
            <person name="Karim A.S."/>
            <person name="Simpson S.D."/>
            <person name="Brown S.D."/>
            <person name="Leang C."/>
            <person name="Jewett M.C."/>
            <person name="Kopke M."/>
        </authorList>
    </citation>
    <scope>NUCLEOTIDE SEQUENCE</scope>
    <source>
        <strain evidence="1">DJ080</strain>
    </source>
</reference>
<dbReference type="Proteomes" id="UP001193748">
    <property type="component" value="Unassembled WGS sequence"/>
</dbReference>
<proteinExistence type="predicted"/>
<accession>A0AAX0B4I8</accession>
<reference evidence="1" key="1">
    <citation type="submission" date="2020-05" db="EMBL/GenBank/DDBJ databases">
        <authorList>
            <person name="Brown S."/>
            <person name="Huntemann M."/>
            <person name="Clum A."/>
            <person name="Spunde A."/>
            <person name="Palaniappan K."/>
            <person name="Ritter S."/>
            <person name="Mikhailova N."/>
            <person name="Chen I.-M."/>
            <person name="Stamatis D."/>
            <person name="Reddy T."/>
            <person name="O'Malley R."/>
            <person name="Daum C."/>
            <person name="Shapiro N."/>
            <person name="Ivanova N."/>
            <person name="Kyrpides N."/>
            <person name="Woyke T."/>
        </authorList>
    </citation>
    <scope>NUCLEOTIDE SEQUENCE</scope>
    <source>
        <strain evidence="1">DJ080</strain>
    </source>
</reference>
<gene>
    <name evidence="1" type="ORF">B0H41_003981</name>
</gene>
<dbReference type="EMBL" id="JABSWW010000001">
    <property type="protein sequence ID" value="NRT90302.1"/>
    <property type="molecule type" value="Genomic_DNA"/>
</dbReference>
<dbReference type="AlphaFoldDB" id="A0AAX0B4I8"/>
<evidence type="ECO:0000313" key="1">
    <source>
        <dbReference type="EMBL" id="NRT90302.1"/>
    </source>
</evidence>
<evidence type="ECO:0000313" key="2">
    <source>
        <dbReference type="Proteomes" id="UP001193748"/>
    </source>
</evidence>
<sequence length="32" mass="3805">MPFFNLINSRDEVDDSQTLNLSLEMYHSFELV</sequence>
<comment type="caution">
    <text evidence="1">The sequence shown here is derived from an EMBL/GenBank/DDBJ whole genome shotgun (WGS) entry which is preliminary data.</text>
</comment>